<evidence type="ECO:0000313" key="2">
    <source>
        <dbReference type="Proteomes" id="UP000325579"/>
    </source>
</evidence>
<sequence>MSVAGRLAAVAILQTTTQDVFIFANSLIDIRSTQVDWDSLKCLNALGIPQISTRPFQFVQHMGVIVVPSGVCSDETRTLIDKLAEGTIYNHKGTYSVLAISGPGRKIPKPELKIVRALEFIGKTRMCLSQELLRVDRSTDALPRYSAIFWNCHDYAVNLAIIIVENFPPPSALMKLSSMVEDSKSPFCRKLEEFVVTLMLIILCVGALFCVFDLLGYTSARIVILFALLSATFWDACYIIFRFQQVEALQLREAWIHILEQRFSRLFAFRRGSFVKPSTIGEPLWFPRG</sequence>
<dbReference type="RefSeq" id="XP_031946041.1">
    <property type="nucleotide sequence ID" value="XM_032086139.1"/>
</dbReference>
<dbReference type="AlphaFoldDB" id="A0A5N6I8M3"/>
<dbReference type="GeneID" id="43670830"/>
<name>A0A5N6I8M3_9EURO</name>
<accession>A0A5N7DQK1</accession>
<accession>A0A5N6I8M3</accession>
<protein>
    <submittedName>
        <fullName evidence="1">Uncharacterized protein</fullName>
    </submittedName>
</protein>
<organism evidence="1 2">
    <name type="scientific">Aspergillus pseudonomiae</name>
    <dbReference type="NCBI Taxonomy" id="1506151"/>
    <lineage>
        <taxon>Eukaryota</taxon>
        <taxon>Fungi</taxon>
        <taxon>Dikarya</taxon>
        <taxon>Ascomycota</taxon>
        <taxon>Pezizomycotina</taxon>
        <taxon>Eurotiomycetes</taxon>
        <taxon>Eurotiomycetidae</taxon>
        <taxon>Eurotiales</taxon>
        <taxon>Aspergillaceae</taxon>
        <taxon>Aspergillus</taxon>
        <taxon>Aspergillus subgen. Circumdati</taxon>
    </lineage>
</organism>
<reference evidence="1 2" key="1">
    <citation type="submission" date="2019-04" db="EMBL/GenBank/DDBJ databases">
        <authorList>
            <consortium name="DOE Joint Genome Institute"/>
            <person name="Mondo S."/>
            <person name="Kjaerbolling I."/>
            <person name="Vesth T."/>
            <person name="Frisvad J.C."/>
            <person name="Nybo J.L."/>
            <person name="Theobald S."/>
            <person name="Kildgaard S."/>
            <person name="Isbrandt T."/>
            <person name="Kuo A."/>
            <person name="Sato A."/>
            <person name="Lyhne E.K."/>
            <person name="Kogle M.E."/>
            <person name="Wiebenga A."/>
            <person name="Kun R.S."/>
            <person name="Lubbers R.J."/>
            <person name="Makela M.R."/>
            <person name="Barry K."/>
            <person name="Chovatia M."/>
            <person name="Clum A."/>
            <person name="Daum C."/>
            <person name="Haridas S."/>
            <person name="He G."/>
            <person name="LaButti K."/>
            <person name="Lipzen A."/>
            <person name="Riley R."/>
            <person name="Salamov A."/>
            <person name="Simmons B.A."/>
            <person name="Magnuson J.K."/>
            <person name="Henrissat B."/>
            <person name="Mortensen U.H."/>
            <person name="Larsen T.O."/>
            <person name="Devries R.P."/>
            <person name="Grigoriev I.V."/>
            <person name="Machida M."/>
            <person name="Baker S.E."/>
            <person name="Andersen M.R."/>
            <person name="Cantor M.N."/>
            <person name="Hua S.X."/>
        </authorList>
    </citation>
    <scope>NUCLEOTIDE SEQUENCE [LARGE SCALE GENOMIC DNA]</scope>
    <source>
        <strain evidence="1 2">CBS 119388</strain>
    </source>
</reference>
<dbReference type="EMBL" id="ML736742">
    <property type="protein sequence ID" value="KAE8408722.1"/>
    <property type="molecule type" value="Genomic_DNA"/>
</dbReference>
<dbReference type="OrthoDB" id="3767038at2759"/>
<keyword evidence="2" id="KW-1185">Reference proteome</keyword>
<evidence type="ECO:0000313" key="1">
    <source>
        <dbReference type="EMBL" id="KAE8408722.1"/>
    </source>
</evidence>
<proteinExistence type="predicted"/>
<gene>
    <name evidence="1" type="ORF">BDV37DRAFT_278729</name>
</gene>
<dbReference type="Proteomes" id="UP000325579">
    <property type="component" value="Unassembled WGS sequence"/>
</dbReference>